<reference evidence="2" key="1">
    <citation type="journal article" date="2022" name="bioRxiv">
        <title>Genomics of Preaxostyla Flagellates Illuminates Evolutionary Transitions and the Path Towards Mitochondrial Loss.</title>
        <authorList>
            <person name="Novak L.V.F."/>
            <person name="Treitli S.C."/>
            <person name="Pyrih J."/>
            <person name="Halakuc P."/>
            <person name="Pipaliya S.V."/>
            <person name="Vacek V."/>
            <person name="Brzon O."/>
            <person name="Soukal P."/>
            <person name="Eme L."/>
            <person name="Dacks J.B."/>
            <person name="Karnkowska A."/>
            <person name="Elias M."/>
            <person name="Hampl V."/>
        </authorList>
    </citation>
    <scope>NUCLEOTIDE SEQUENCE</scope>
    <source>
        <strain evidence="2">RCP-MX</strain>
    </source>
</reference>
<gene>
    <name evidence="2" type="ORF">PAPYR_8249</name>
</gene>
<protein>
    <submittedName>
        <fullName evidence="2">Uncharacterized protein</fullName>
    </submittedName>
</protein>
<keyword evidence="1" id="KW-0812">Transmembrane</keyword>
<sequence length="242" mass="25877">MQAQPQQIYPQMYPQMYPQAMVAPRPRSPWVPNCRSGKCVVLGSILHCIMAAVYAVLCFVSGAFPALLAPLFLGVTGFLPILGVKNHNKGLTIAGIVLNSITMVASIPPVLVLSASFYYYYNGAFMALIISFNVVTINALLLIISLSIYLRALHTDFNVNTIHPPLPMPPVYLTTTASGQQVLVPMEAMPMPMYMARPAVPPSAAPAAPAPAQQTAGVMPIYPSLTMPTAPPMPQPIGAVAM</sequence>
<accession>A0ABQ8UI71</accession>
<feature type="transmembrane region" description="Helical" evidence="1">
    <location>
        <begin position="96"/>
        <end position="119"/>
    </location>
</feature>
<keyword evidence="1" id="KW-0472">Membrane</keyword>
<organism evidence="2 3">
    <name type="scientific">Paratrimastix pyriformis</name>
    <dbReference type="NCBI Taxonomy" id="342808"/>
    <lineage>
        <taxon>Eukaryota</taxon>
        <taxon>Metamonada</taxon>
        <taxon>Preaxostyla</taxon>
        <taxon>Paratrimastigidae</taxon>
        <taxon>Paratrimastix</taxon>
    </lineage>
</organism>
<keyword evidence="3" id="KW-1185">Reference proteome</keyword>
<evidence type="ECO:0000313" key="2">
    <source>
        <dbReference type="EMBL" id="KAJ4456510.1"/>
    </source>
</evidence>
<feature type="transmembrane region" description="Helical" evidence="1">
    <location>
        <begin position="63"/>
        <end position="84"/>
    </location>
</feature>
<feature type="transmembrane region" description="Helical" evidence="1">
    <location>
        <begin position="39"/>
        <end position="57"/>
    </location>
</feature>
<dbReference type="EMBL" id="JAPMOS010000068">
    <property type="protein sequence ID" value="KAJ4456510.1"/>
    <property type="molecule type" value="Genomic_DNA"/>
</dbReference>
<evidence type="ECO:0000256" key="1">
    <source>
        <dbReference type="SAM" id="Phobius"/>
    </source>
</evidence>
<comment type="caution">
    <text evidence="2">The sequence shown here is derived from an EMBL/GenBank/DDBJ whole genome shotgun (WGS) entry which is preliminary data.</text>
</comment>
<dbReference type="Proteomes" id="UP001141327">
    <property type="component" value="Unassembled WGS sequence"/>
</dbReference>
<keyword evidence="1" id="KW-1133">Transmembrane helix</keyword>
<feature type="transmembrane region" description="Helical" evidence="1">
    <location>
        <begin position="125"/>
        <end position="150"/>
    </location>
</feature>
<proteinExistence type="predicted"/>
<name>A0ABQ8UI71_9EUKA</name>
<evidence type="ECO:0000313" key="3">
    <source>
        <dbReference type="Proteomes" id="UP001141327"/>
    </source>
</evidence>